<name>A0A6M3LCR5_9ZZZZ</name>
<dbReference type="AlphaFoldDB" id="A0A6M3LCR5"/>
<reference evidence="1" key="1">
    <citation type="submission" date="2020-03" db="EMBL/GenBank/DDBJ databases">
        <title>The deep terrestrial virosphere.</title>
        <authorList>
            <person name="Holmfeldt K."/>
            <person name="Nilsson E."/>
            <person name="Simone D."/>
            <person name="Lopez-Fernandez M."/>
            <person name="Wu X."/>
            <person name="de Brujin I."/>
            <person name="Lundin D."/>
            <person name="Andersson A."/>
            <person name="Bertilsson S."/>
            <person name="Dopson M."/>
        </authorList>
    </citation>
    <scope>NUCLEOTIDE SEQUENCE</scope>
    <source>
        <strain evidence="1">MM415B03498</strain>
    </source>
</reference>
<evidence type="ECO:0000313" key="1">
    <source>
        <dbReference type="EMBL" id="QJA91031.1"/>
    </source>
</evidence>
<organism evidence="1">
    <name type="scientific">viral metagenome</name>
    <dbReference type="NCBI Taxonomy" id="1070528"/>
    <lineage>
        <taxon>unclassified sequences</taxon>
        <taxon>metagenomes</taxon>
        <taxon>organismal metagenomes</taxon>
    </lineage>
</organism>
<accession>A0A6M3LCR5</accession>
<dbReference type="EMBL" id="MT142955">
    <property type="protein sequence ID" value="QJA91031.1"/>
    <property type="molecule type" value="Genomic_DNA"/>
</dbReference>
<proteinExistence type="predicted"/>
<protein>
    <submittedName>
        <fullName evidence="1">Uncharacterized protein</fullName>
    </submittedName>
</protein>
<sequence length="68" mass="8001">MFTVATCNVRYCEEIARHSITIGPVKMEICSKHHDDAHKILIAFAHECINFYEQWFQKILNLPIEKKP</sequence>
<gene>
    <name evidence="1" type="ORF">MM415B03498_0010</name>
</gene>